<dbReference type="KEGG" id="npz:ACX27_18590"/>
<sequence length="69" mass="7659">MYLVGLTVFVGESTAADEKLAHHTERSQALTHHLQAYAESKQQSVSVGFVNTPCQYTPVSFLLFYILLA</sequence>
<evidence type="ECO:0000313" key="1">
    <source>
        <dbReference type="EMBL" id="ALF54391.1"/>
    </source>
</evidence>
<dbReference type="AlphaFoldDB" id="A0A0M4T5S3"/>
<proteinExistence type="predicted"/>
<name>A0A0M4T5S3_9NOSO</name>
<dbReference type="EMBL" id="CP012036">
    <property type="protein sequence ID" value="ALF54391.1"/>
    <property type="molecule type" value="Genomic_DNA"/>
</dbReference>
<evidence type="ECO:0000313" key="2">
    <source>
        <dbReference type="Proteomes" id="UP000062645"/>
    </source>
</evidence>
<protein>
    <submittedName>
        <fullName evidence="1">Uncharacterized protein</fullName>
    </submittedName>
</protein>
<organism evidence="1 2">
    <name type="scientific">Nostoc piscinale CENA21</name>
    <dbReference type="NCBI Taxonomy" id="224013"/>
    <lineage>
        <taxon>Bacteria</taxon>
        <taxon>Bacillati</taxon>
        <taxon>Cyanobacteriota</taxon>
        <taxon>Cyanophyceae</taxon>
        <taxon>Nostocales</taxon>
        <taxon>Nostocaceae</taxon>
        <taxon>Nostoc</taxon>
    </lineage>
</organism>
<accession>A0A0M4T5S3</accession>
<dbReference type="PATRIC" id="fig|224013.5.peg.4449"/>
<gene>
    <name evidence="1" type="ORF">ACX27_18590</name>
</gene>
<reference evidence="2" key="1">
    <citation type="submission" date="2015-07" db="EMBL/GenBank/DDBJ databases">
        <title>Genome Of Nitrogen-Fixing Cyanobacterium Nostoc piscinale CENA21 From Solimoes/Amazon River Floodplain Sediments And Comparative Genomics To Uncover Biosynthetic Natural Products Potential.</title>
        <authorList>
            <person name="Leao T.F."/>
            <person name="Leao P.N."/>
            <person name="Guimaraes P.I."/>
            <person name="de Melo A.G.C."/>
            <person name="Ramos R.T.J."/>
            <person name="Silva A."/>
            <person name="Fiore M.F."/>
            <person name="Schneider M.P.C."/>
        </authorList>
    </citation>
    <scope>NUCLEOTIDE SEQUENCE [LARGE SCALE GENOMIC DNA]</scope>
    <source>
        <strain evidence="2">CENA21</strain>
    </source>
</reference>
<keyword evidence="2" id="KW-1185">Reference proteome</keyword>
<dbReference type="Proteomes" id="UP000062645">
    <property type="component" value="Chromosome"/>
</dbReference>
<reference evidence="1 2" key="2">
    <citation type="journal article" date="2016" name="Genome Announc.">
        <title>Draft Genome Sequence of the N2-Fixing Cyanobacterium Nostoc piscinale CENA21, Isolated from the Brazilian Amazon Floodplain.</title>
        <authorList>
            <person name="Leao T."/>
            <person name="Guimaraes P.I."/>
            <person name="de Melo A.G."/>
            <person name="Ramos R.T."/>
            <person name="Leao P.N."/>
            <person name="Silva A."/>
            <person name="Fiore M.F."/>
            <person name="Schneider M.P."/>
        </authorList>
    </citation>
    <scope>NUCLEOTIDE SEQUENCE [LARGE SCALE GENOMIC DNA]</scope>
    <source>
        <strain evidence="1 2">CENA21</strain>
    </source>
</reference>